<feature type="transmembrane region" description="Helical" evidence="6">
    <location>
        <begin position="208"/>
        <end position="229"/>
    </location>
</feature>
<dbReference type="GO" id="GO:0016020">
    <property type="term" value="C:membrane"/>
    <property type="evidence" value="ECO:0007669"/>
    <property type="project" value="UniProtKB-SubCell"/>
</dbReference>
<feature type="transmembrane region" description="Helical" evidence="6">
    <location>
        <begin position="176"/>
        <end position="196"/>
    </location>
</feature>
<protein>
    <submittedName>
        <fullName evidence="7">Bile acid:sodium symporter family protein</fullName>
    </submittedName>
</protein>
<dbReference type="PANTHER" id="PTHR10361:SF28">
    <property type="entry name" value="P3 PROTEIN-RELATED"/>
    <property type="match status" value="1"/>
</dbReference>
<feature type="transmembrane region" description="Helical" evidence="6">
    <location>
        <begin position="147"/>
        <end position="169"/>
    </location>
</feature>
<evidence type="ECO:0000256" key="3">
    <source>
        <dbReference type="ARBA" id="ARBA00022989"/>
    </source>
</evidence>
<accession>A0A934QYG2</accession>
<evidence type="ECO:0000256" key="6">
    <source>
        <dbReference type="SAM" id="Phobius"/>
    </source>
</evidence>
<evidence type="ECO:0000313" key="7">
    <source>
        <dbReference type="EMBL" id="MBK1787834.1"/>
    </source>
</evidence>
<keyword evidence="8" id="KW-1185">Reference proteome</keyword>
<name>A0A934QYG2_9PSEU</name>
<feature type="transmembrane region" description="Helical" evidence="6">
    <location>
        <begin position="57"/>
        <end position="75"/>
    </location>
</feature>
<feature type="transmembrane region" description="Helical" evidence="6">
    <location>
        <begin position="305"/>
        <end position="325"/>
    </location>
</feature>
<dbReference type="InterPro" id="IPR038770">
    <property type="entry name" value="Na+/solute_symporter_sf"/>
</dbReference>
<dbReference type="Gene3D" id="1.20.1530.20">
    <property type="match status" value="1"/>
</dbReference>
<dbReference type="InterPro" id="IPR004710">
    <property type="entry name" value="Bilac:Na_transpt"/>
</dbReference>
<feature type="transmembrane region" description="Helical" evidence="6">
    <location>
        <begin position="36"/>
        <end position="52"/>
    </location>
</feature>
<dbReference type="EMBL" id="JAENJH010000008">
    <property type="protein sequence ID" value="MBK1787834.1"/>
    <property type="molecule type" value="Genomic_DNA"/>
</dbReference>
<evidence type="ECO:0000256" key="2">
    <source>
        <dbReference type="ARBA" id="ARBA00022692"/>
    </source>
</evidence>
<feature type="transmembrane region" description="Helical" evidence="6">
    <location>
        <begin position="118"/>
        <end position="141"/>
    </location>
</feature>
<comment type="subcellular location">
    <subcellularLocation>
        <location evidence="1">Membrane</location>
        <topology evidence="1">Multi-pass membrane protein</topology>
    </subcellularLocation>
</comment>
<dbReference type="InterPro" id="IPR002657">
    <property type="entry name" value="BilAc:Na_symport/Acr3"/>
</dbReference>
<sequence>MRKLRLACLGLAALGALVLVVGLVVGAPSVWQPALVVTGFGIAIGLGALPALSGYQYTGWVIACVAAALVYPGGFESWGGVELTDKFLINTIIQLVMFGMAIHMRINDFKGVARQPRGVLVGLFGHYLIMPTTAVILVQIFELPPEVALGVILYGCVSSGLASNVMSLLAKANLGLAVTITAMSTILSPLATPALMQLFGGTIVEVGFVSTMFDVIKITVVPVGAALLVDYLRTASPRATRVVNIAAGVSAVWLVVGLSLWNTVTAGLSANAVLALQQACYVAAAIILARAYYAVETHYAWIGRAMPYVSMFGIMYYNTVVTAAARDTVLTVGGVLLLIGLIHNLTGFSFGYWAARAARLDIPASRSVSFEIGMQNGGAASGLAASMGMIATAGVPAAVFSPLGNVTGSLLANYWSRRPVSADTQDSAPDSGAELAIEEKR</sequence>
<feature type="transmembrane region" description="Helical" evidence="6">
    <location>
        <begin position="273"/>
        <end position="293"/>
    </location>
</feature>
<keyword evidence="2 6" id="KW-0812">Transmembrane</keyword>
<evidence type="ECO:0000313" key="8">
    <source>
        <dbReference type="Proteomes" id="UP000635245"/>
    </source>
</evidence>
<proteinExistence type="predicted"/>
<feature type="transmembrane region" description="Helical" evidence="6">
    <location>
        <begin position="87"/>
        <end position="106"/>
    </location>
</feature>
<comment type="caution">
    <text evidence="7">The sequence shown here is derived from an EMBL/GenBank/DDBJ whole genome shotgun (WGS) entry which is preliminary data.</text>
</comment>
<feature type="transmembrane region" description="Helical" evidence="6">
    <location>
        <begin position="331"/>
        <end position="355"/>
    </location>
</feature>
<feature type="transmembrane region" description="Helical" evidence="6">
    <location>
        <begin position="241"/>
        <end position="261"/>
    </location>
</feature>
<dbReference type="AlphaFoldDB" id="A0A934QYG2"/>
<evidence type="ECO:0000256" key="1">
    <source>
        <dbReference type="ARBA" id="ARBA00004141"/>
    </source>
</evidence>
<keyword evidence="4 6" id="KW-0472">Membrane</keyword>
<dbReference type="RefSeq" id="WP_200322931.1">
    <property type="nucleotide sequence ID" value="NZ_JAENJH010000008.1"/>
</dbReference>
<feature type="region of interest" description="Disordered" evidence="5">
    <location>
        <begin position="421"/>
        <end position="441"/>
    </location>
</feature>
<dbReference type="PANTHER" id="PTHR10361">
    <property type="entry name" value="SODIUM-BILE ACID COTRANSPORTER"/>
    <property type="match status" value="1"/>
</dbReference>
<organism evidence="7 8">
    <name type="scientific">Prauserella cavernicola</name>
    <dbReference type="NCBI Taxonomy" id="2800127"/>
    <lineage>
        <taxon>Bacteria</taxon>
        <taxon>Bacillati</taxon>
        <taxon>Actinomycetota</taxon>
        <taxon>Actinomycetes</taxon>
        <taxon>Pseudonocardiales</taxon>
        <taxon>Pseudonocardiaceae</taxon>
        <taxon>Prauserella</taxon>
    </lineage>
</organism>
<evidence type="ECO:0000256" key="4">
    <source>
        <dbReference type="ARBA" id="ARBA00023136"/>
    </source>
</evidence>
<evidence type="ECO:0000256" key="5">
    <source>
        <dbReference type="SAM" id="MobiDB-lite"/>
    </source>
</evidence>
<keyword evidence="3 6" id="KW-1133">Transmembrane helix</keyword>
<reference evidence="7" key="1">
    <citation type="submission" date="2020-12" db="EMBL/GenBank/DDBJ databases">
        <title>Prauserella sp. ASG 168, a novel actinomycete isolated from cave rock.</title>
        <authorList>
            <person name="Suriyachadkun C."/>
        </authorList>
    </citation>
    <scope>NUCLEOTIDE SEQUENCE</scope>
    <source>
        <strain evidence="7">ASG 168</strain>
    </source>
</reference>
<dbReference type="Proteomes" id="UP000635245">
    <property type="component" value="Unassembled WGS sequence"/>
</dbReference>
<dbReference type="Pfam" id="PF01758">
    <property type="entry name" value="SBF"/>
    <property type="match status" value="1"/>
</dbReference>
<gene>
    <name evidence="7" type="ORF">JHE00_26190</name>
</gene>